<name>A0A7S2D9I4_9STRA</name>
<dbReference type="GO" id="GO:0003755">
    <property type="term" value="F:peptidyl-prolyl cis-trans isomerase activity"/>
    <property type="evidence" value="ECO:0007669"/>
    <property type="project" value="UniProtKB-KW"/>
</dbReference>
<keyword evidence="3 5" id="KW-0697">Rotamase</keyword>
<dbReference type="PROSITE" id="PS50059">
    <property type="entry name" value="FKBP_PPIASE"/>
    <property type="match status" value="1"/>
</dbReference>
<protein>
    <recommendedName>
        <fullName evidence="2 5">peptidylprolyl isomerase</fullName>
        <ecNumber evidence="2 5">5.2.1.8</ecNumber>
    </recommendedName>
</protein>
<dbReference type="GO" id="GO:0006457">
    <property type="term" value="P:protein folding"/>
    <property type="evidence" value="ECO:0007669"/>
    <property type="project" value="InterPro"/>
</dbReference>
<evidence type="ECO:0000256" key="5">
    <source>
        <dbReference type="PROSITE-ProRule" id="PRU00277"/>
    </source>
</evidence>
<feature type="domain" description="PPIase FKBP-type" evidence="6">
    <location>
        <begin position="153"/>
        <end position="239"/>
    </location>
</feature>
<dbReference type="Pfam" id="PF00254">
    <property type="entry name" value="FKBP_C"/>
    <property type="match status" value="1"/>
</dbReference>
<evidence type="ECO:0000256" key="4">
    <source>
        <dbReference type="ARBA" id="ARBA00023235"/>
    </source>
</evidence>
<keyword evidence="4 5" id="KW-0413">Isomerase</keyword>
<dbReference type="Gene3D" id="1.10.287.460">
    <property type="entry name" value="Peptidyl-prolyl cis-trans isomerase, FKBP-type, N-terminal domain"/>
    <property type="match status" value="1"/>
</dbReference>
<dbReference type="Pfam" id="PF01346">
    <property type="entry name" value="FKBP_N"/>
    <property type="match status" value="1"/>
</dbReference>
<sequence>MTGRLPNIIRIACIGGVFARAFPPLHSSAIRSTSARCASSLDSEESKALYVLGQNVGSQLGELTMFDRDELDSILAGMKDAISGTEPAVDVEKYAPLAQSMFMEKQRVLAEAGMKQAGEALTAASAVEGAVTTDSGLVYLSTTEGSGESPTAADTVRVHYEGSLPDGTIFDSSIARGEPIEFPLNRVIAGWTEGLQLMKPGGKATLTIPSKIGYGDRGSPPKIPGGATLIFQVELIEVK</sequence>
<evidence type="ECO:0000256" key="1">
    <source>
        <dbReference type="ARBA" id="ARBA00000971"/>
    </source>
</evidence>
<comment type="catalytic activity">
    <reaction evidence="1 5">
        <text>[protein]-peptidylproline (omega=180) = [protein]-peptidylproline (omega=0)</text>
        <dbReference type="Rhea" id="RHEA:16237"/>
        <dbReference type="Rhea" id="RHEA-COMP:10747"/>
        <dbReference type="Rhea" id="RHEA-COMP:10748"/>
        <dbReference type="ChEBI" id="CHEBI:83833"/>
        <dbReference type="ChEBI" id="CHEBI:83834"/>
        <dbReference type="EC" id="5.2.1.8"/>
    </reaction>
</comment>
<dbReference type="InterPro" id="IPR000774">
    <property type="entry name" value="PPIase_FKBP_N"/>
</dbReference>
<dbReference type="Gene3D" id="3.10.50.40">
    <property type="match status" value="1"/>
</dbReference>
<organism evidence="7">
    <name type="scientific">Octactis speculum</name>
    <dbReference type="NCBI Taxonomy" id="3111310"/>
    <lineage>
        <taxon>Eukaryota</taxon>
        <taxon>Sar</taxon>
        <taxon>Stramenopiles</taxon>
        <taxon>Ochrophyta</taxon>
        <taxon>Dictyochophyceae</taxon>
        <taxon>Dictyochales</taxon>
        <taxon>Dictyochaceae</taxon>
        <taxon>Octactis</taxon>
    </lineage>
</organism>
<accession>A0A7S2D9I4</accession>
<dbReference type="InterPro" id="IPR046357">
    <property type="entry name" value="PPIase_dom_sf"/>
</dbReference>
<dbReference type="InterPro" id="IPR001179">
    <property type="entry name" value="PPIase_FKBP_dom"/>
</dbReference>
<dbReference type="AlphaFoldDB" id="A0A7S2D9I4"/>
<reference evidence="7" key="1">
    <citation type="submission" date="2021-01" db="EMBL/GenBank/DDBJ databases">
        <authorList>
            <person name="Corre E."/>
            <person name="Pelletier E."/>
            <person name="Niang G."/>
            <person name="Scheremetjew M."/>
            <person name="Finn R."/>
            <person name="Kale V."/>
            <person name="Holt S."/>
            <person name="Cochrane G."/>
            <person name="Meng A."/>
            <person name="Brown T."/>
            <person name="Cohen L."/>
        </authorList>
    </citation>
    <scope>NUCLEOTIDE SEQUENCE</scope>
    <source>
        <strain evidence="7">CCMP1381</strain>
    </source>
</reference>
<dbReference type="EC" id="5.2.1.8" evidence="2 5"/>
<evidence type="ECO:0000256" key="3">
    <source>
        <dbReference type="ARBA" id="ARBA00023110"/>
    </source>
</evidence>
<dbReference type="PANTHER" id="PTHR43811:SF19">
    <property type="entry name" value="39 KDA FK506-BINDING NUCLEAR PROTEIN"/>
    <property type="match status" value="1"/>
</dbReference>
<evidence type="ECO:0000256" key="2">
    <source>
        <dbReference type="ARBA" id="ARBA00013194"/>
    </source>
</evidence>
<dbReference type="FunFam" id="3.10.50.40:FF:000006">
    <property type="entry name" value="Peptidyl-prolyl cis-trans isomerase"/>
    <property type="match status" value="1"/>
</dbReference>
<evidence type="ECO:0000313" key="7">
    <source>
        <dbReference type="EMBL" id="CAD9448325.1"/>
    </source>
</evidence>
<gene>
    <name evidence="7" type="ORF">DSPE1174_LOCUS20403</name>
</gene>
<dbReference type="PANTHER" id="PTHR43811">
    <property type="entry name" value="FKBP-TYPE PEPTIDYL-PROLYL CIS-TRANS ISOMERASE FKPA"/>
    <property type="match status" value="1"/>
</dbReference>
<proteinExistence type="predicted"/>
<evidence type="ECO:0000259" key="6">
    <source>
        <dbReference type="PROSITE" id="PS50059"/>
    </source>
</evidence>
<dbReference type="InterPro" id="IPR036944">
    <property type="entry name" value="PPIase_FKBP_N_sf"/>
</dbReference>
<dbReference type="EMBL" id="HBGS01039635">
    <property type="protein sequence ID" value="CAD9448325.1"/>
    <property type="molecule type" value="Transcribed_RNA"/>
</dbReference>
<dbReference type="SUPFAM" id="SSF54534">
    <property type="entry name" value="FKBP-like"/>
    <property type="match status" value="1"/>
</dbReference>